<dbReference type="SUPFAM" id="SSF46548">
    <property type="entry name" value="alpha-helical ferredoxin"/>
    <property type="match status" value="1"/>
</dbReference>
<dbReference type="EMBL" id="BARW01010545">
    <property type="protein sequence ID" value="GAI77583.1"/>
    <property type="molecule type" value="Genomic_DNA"/>
</dbReference>
<organism evidence="2">
    <name type="scientific">marine sediment metagenome</name>
    <dbReference type="NCBI Taxonomy" id="412755"/>
    <lineage>
        <taxon>unclassified sequences</taxon>
        <taxon>metagenomes</taxon>
        <taxon>ecological metagenomes</taxon>
    </lineage>
</organism>
<dbReference type="PROSITE" id="PS00198">
    <property type="entry name" value="4FE4S_FER_1"/>
    <property type="match status" value="1"/>
</dbReference>
<sequence>LIKENQVRRENLVIIGVPCRGMLDRGRIQAQFDGDEVREVEEKDSELVAKGEVSSKSFDRSEYLYPSCKVCRYPNPVIYDVLIGEKVAGSDCDQFSDVVLFGEMTPEERWRYINDEISRCIRCYACRNACPMCYCKECFVDKTAPQWIGKTTDLSDTLIFHLMRAFHLAGRCVECGACERACPMEIDIRKLNRKLTADIKSLFDYEAGLSLEDKAPLATYKPDDPEDFILNP</sequence>
<reference evidence="2" key="1">
    <citation type="journal article" date="2014" name="Front. Microbiol.">
        <title>High frequency of phylogenetically diverse reductive dehalogenase-homologous genes in deep subseafloor sedimentary metagenomes.</title>
        <authorList>
            <person name="Kawai M."/>
            <person name="Futagami T."/>
            <person name="Toyoda A."/>
            <person name="Takaki Y."/>
            <person name="Nishi S."/>
            <person name="Hori S."/>
            <person name="Arai W."/>
            <person name="Tsubouchi T."/>
            <person name="Morono Y."/>
            <person name="Uchiyama I."/>
            <person name="Ito T."/>
            <person name="Fujiyama A."/>
            <person name="Inagaki F."/>
            <person name="Takami H."/>
        </authorList>
    </citation>
    <scope>NUCLEOTIDE SEQUENCE</scope>
    <source>
        <strain evidence="2">Expedition CK06-06</strain>
    </source>
</reference>
<name>X1RAL0_9ZZZZ</name>
<evidence type="ECO:0000259" key="1">
    <source>
        <dbReference type="PROSITE" id="PS51379"/>
    </source>
</evidence>
<dbReference type="Gene3D" id="1.10.1060.10">
    <property type="entry name" value="Alpha-helical ferredoxin"/>
    <property type="match status" value="1"/>
</dbReference>
<feature type="domain" description="4Fe-4S ferredoxin-type" evidence="1">
    <location>
        <begin position="110"/>
        <end position="131"/>
    </location>
</feature>
<proteinExistence type="predicted"/>
<comment type="caution">
    <text evidence="2">The sequence shown here is derived from an EMBL/GenBank/DDBJ whole genome shotgun (WGS) entry which is preliminary data.</text>
</comment>
<protein>
    <recommendedName>
        <fullName evidence="1">4Fe-4S ferredoxin-type domain-containing protein</fullName>
    </recommendedName>
</protein>
<feature type="non-terminal residue" evidence="2">
    <location>
        <position position="1"/>
    </location>
</feature>
<gene>
    <name evidence="2" type="ORF">S12H4_20718</name>
</gene>
<dbReference type="AlphaFoldDB" id="X1RAL0"/>
<evidence type="ECO:0000313" key="2">
    <source>
        <dbReference type="EMBL" id="GAI77583.1"/>
    </source>
</evidence>
<dbReference type="InterPro" id="IPR017896">
    <property type="entry name" value="4Fe4S_Fe-S-bd"/>
</dbReference>
<dbReference type="InterPro" id="IPR017900">
    <property type="entry name" value="4Fe4S_Fe_S_CS"/>
</dbReference>
<feature type="domain" description="4Fe-4S ferredoxin-type" evidence="1">
    <location>
        <begin position="163"/>
        <end position="194"/>
    </location>
</feature>
<dbReference type="PROSITE" id="PS51379">
    <property type="entry name" value="4FE4S_FER_2"/>
    <property type="match status" value="2"/>
</dbReference>
<dbReference type="InterPro" id="IPR009051">
    <property type="entry name" value="Helical_ferredxn"/>
</dbReference>
<dbReference type="GO" id="GO:0051536">
    <property type="term" value="F:iron-sulfur cluster binding"/>
    <property type="evidence" value="ECO:0007669"/>
    <property type="project" value="InterPro"/>
</dbReference>
<dbReference type="Pfam" id="PF13183">
    <property type="entry name" value="Fer4_8"/>
    <property type="match status" value="1"/>
</dbReference>
<accession>X1RAL0</accession>